<dbReference type="OMA" id="MWWSTYE"/>
<dbReference type="InterPro" id="IPR002938">
    <property type="entry name" value="FAD-bd"/>
</dbReference>
<evidence type="ECO:0000259" key="3">
    <source>
        <dbReference type="Pfam" id="PF01494"/>
    </source>
</evidence>
<dbReference type="PANTHER" id="PTHR13789:SF309">
    <property type="entry name" value="PUTATIVE (AFU_ORTHOLOGUE AFUA_6G14510)-RELATED"/>
    <property type="match status" value="1"/>
</dbReference>
<keyword evidence="1" id="KW-0560">Oxidoreductase</keyword>
<evidence type="ECO:0000256" key="1">
    <source>
        <dbReference type="ARBA" id="ARBA00023002"/>
    </source>
</evidence>
<name>F4PW51_CACFS</name>
<dbReference type="Pfam" id="PF01494">
    <property type="entry name" value="FAD_binding_3"/>
    <property type="match status" value="1"/>
</dbReference>
<sequence>MENVKQCIIIGCGLTGPVMGMLLVKYKVFEAKDIIIFERAREEQLSSSLGASMCIASTGMSVLEEIGVAEQVANAGVAISRYCYQKCDGQQLGEYDIGYFKDRYGSMMYGVERHTLRQLLLESARSLGIKVLFNKSLERVEQENDSHVTATFSDGTKYQSQILIGADGIHSNVRKSLFKQQGGEQACLDYSGYSLIYGVAERKNEMDSTFHSSIALGKYMITYPCSPTHQCWVINKSEKEEKEQWKMMHQSDVERVFKENQEFQNTYFKDTITNTKRLFKVGIYHHPQDLLSQPWSLGRVVLIGDSAHSISPHLGQGLNLGLQDTKQLTIVLKQQQQQQVGVRDCSWTIESLGKAFKLYEIKRSFPTKMIINKSNQQIKDKISCTTDDFEKECLQTIKYWSNQNIETIQNDFDRRFGYSQQQK</sequence>
<dbReference type="GeneID" id="14872356"/>
<accession>F4PW51</accession>
<dbReference type="KEGG" id="dfa:DFA_07336"/>
<dbReference type="PANTHER" id="PTHR13789">
    <property type="entry name" value="MONOOXYGENASE"/>
    <property type="match status" value="1"/>
</dbReference>
<dbReference type="GO" id="GO:0004497">
    <property type="term" value="F:monooxygenase activity"/>
    <property type="evidence" value="ECO:0007669"/>
    <property type="project" value="UniProtKB-KW"/>
</dbReference>
<dbReference type="Gene3D" id="3.50.50.60">
    <property type="entry name" value="FAD/NAD(P)-binding domain"/>
    <property type="match status" value="1"/>
</dbReference>
<gene>
    <name evidence="4" type="ORF">DFA_07336</name>
</gene>
<protein>
    <submittedName>
        <fullName evidence="4">FAD dependent oxidoreductase domain-containing protein</fullName>
    </submittedName>
</protein>
<evidence type="ECO:0000313" key="4">
    <source>
        <dbReference type="EMBL" id="EGG20215.1"/>
    </source>
</evidence>
<dbReference type="AlphaFoldDB" id="F4PW51"/>
<dbReference type="SUPFAM" id="SSF51905">
    <property type="entry name" value="FAD/NAD(P)-binding domain"/>
    <property type="match status" value="1"/>
</dbReference>
<proteinExistence type="predicted"/>
<dbReference type="GO" id="GO:0071949">
    <property type="term" value="F:FAD binding"/>
    <property type="evidence" value="ECO:0007669"/>
    <property type="project" value="InterPro"/>
</dbReference>
<feature type="domain" description="FAD-binding" evidence="3">
    <location>
        <begin position="7"/>
        <end position="332"/>
    </location>
</feature>
<reference evidence="5" key="1">
    <citation type="journal article" date="2011" name="Genome Res.">
        <title>Phylogeny-wide analysis of social amoeba genomes highlights ancient origins for complex intercellular communication.</title>
        <authorList>
            <person name="Heidel A.J."/>
            <person name="Lawal H.M."/>
            <person name="Felder M."/>
            <person name="Schilde C."/>
            <person name="Helps N.R."/>
            <person name="Tunggal B."/>
            <person name="Rivero F."/>
            <person name="John U."/>
            <person name="Schleicher M."/>
            <person name="Eichinger L."/>
            <person name="Platzer M."/>
            <person name="Noegel A.A."/>
            <person name="Schaap P."/>
            <person name="Gloeckner G."/>
        </authorList>
    </citation>
    <scope>NUCLEOTIDE SEQUENCE [LARGE SCALE GENOMIC DNA]</scope>
    <source>
        <strain evidence="5">SH3</strain>
    </source>
</reference>
<dbReference type="InterPro" id="IPR036188">
    <property type="entry name" value="FAD/NAD-bd_sf"/>
</dbReference>
<dbReference type="PRINTS" id="PR00420">
    <property type="entry name" value="RNGMNOXGNASE"/>
</dbReference>
<evidence type="ECO:0000313" key="5">
    <source>
        <dbReference type="Proteomes" id="UP000007797"/>
    </source>
</evidence>
<dbReference type="Proteomes" id="UP000007797">
    <property type="component" value="Unassembled WGS sequence"/>
</dbReference>
<dbReference type="STRING" id="1054147.F4PW51"/>
<keyword evidence="2" id="KW-0503">Monooxygenase</keyword>
<dbReference type="EMBL" id="GL883013">
    <property type="protein sequence ID" value="EGG20215.1"/>
    <property type="molecule type" value="Genomic_DNA"/>
</dbReference>
<keyword evidence="5" id="KW-1185">Reference proteome</keyword>
<evidence type="ECO:0000256" key="2">
    <source>
        <dbReference type="ARBA" id="ARBA00023033"/>
    </source>
</evidence>
<dbReference type="OrthoDB" id="19601at2759"/>
<dbReference type="RefSeq" id="XP_004367198.1">
    <property type="nucleotide sequence ID" value="XM_004367141.1"/>
</dbReference>
<organism evidence="4 5">
    <name type="scientific">Cavenderia fasciculata</name>
    <name type="common">Slime mold</name>
    <name type="synonym">Dictyostelium fasciculatum</name>
    <dbReference type="NCBI Taxonomy" id="261658"/>
    <lineage>
        <taxon>Eukaryota</taxon>
        <taxon>Amoebozoa</taxon>
        <taxon>Evosea</taxon>
        <taxon>Eumycetozoa</taxon>
        <taxon>Dictyostelia</taxon>
        <taxon>Acytosteliales</taxon>
        <taxon>Cavenderiaceae</taxon>
        <taxon>Cavenderia</taxon>
    </lineage>
</organism>
<dbReference type="InterPro" id="IPR050493">
    <property type="entry name" value="FAD-dep_Monooxygenase_BioMet"/>
</dbReference>